<accession>A0ACC2GGT9</accession>
<protein>
    <submittedName>
        <fullName evidence="1">Uncharacterized protein</fullName>
    </submittedName>
</protein>
<organism evidence="1 2">
    <name type="scientific">Dallia pectoralis</name>
    <name type="common">Alaska blackfish</name>
    <dbReference type="NCBI Taxonomy" id="75939"/>
    <lineage>
        <taxon>Eukaryota</taxon>
        <taxon>Metazoa</taxon>
        <taxon>Chordata</taxon>
        <taxon>Craniata</taxon>
        <taxon>Vertebrata</taxon>
        <taxon>Euteleostomi</taxon>
        <taxon>Actinopterygii</taxon>
        <taxon>Neopterygii</taxon>
        <taxon>Teleostei</taxon>
        <taxon>Protacanthopterygii</taxon>
        <taxon>Esociformes</taxon>
        <taxon>Umbridae</taxon>
        <taxon>Dallia</taxon>
    </lineage>
</organism>
<gene>
    <name evidence="1" type="ORF">DPEC_G00161730</name>
</gene>
<comment type="caution">
    <text evidence="1">The sequence shown here is derived from an EMBL/GenBank/DDBJ whole genome shotgun (WGS) entry which is preliminary data.</text>
</comment>
<dbReference type="EMBL" id="CM055740">
    <property type="protein sequence ID" value="KAJ8002708.1"/>
    <property type="molecule type" value="Genomic_DNA"/>
</dbReference>
<sequence>MRAHSTANAFSLLITVTRPGPCVLHCQAWWISRDRRAVPGSKQMYTHIHSTRLLQTCHRCQQPELKQSNRSVCLDNTEDVCFPSGSPPTPSALWGPRPAR</sequence>
<dbReference type="Proteomes" id="UP001157502">
    <property type="component" value="Chromosome 13"/>
</dbReference>
<evidence type="ECO:0000313" key="1">
    <source>
        <dbReference type="EMBL" id="KAJ8002708.1"/>
    </source>
</evidence>
<reference evidence="1" key="1">
    <citation type="submission" date="2021-05" db="EMBL/GenBank/DDBJ databases">
        <authorList>
            <person name="Pan Q."/>
            <person name="Jouanno E."/>
            <person name="Zahm M."/>
            <person name="Klopp C."/>
            <person name="Cabau C."/>
            <person name="Louis A."/>
            <person name="Berthelot C."/>
            <person name="Parey E."/>
            <person name="Roest Crollius H."/>
            <person name="Montfort J."/>
            <person name="Robinson-Rechavi M."/>
            <person name="Bouchez O."/>
            <person name="Lampietro C."/>
            <person name="Lopez Roques C."/>
            <person name="Donnadieu C."/>
            <person name="Postlethwait J."/>
            <person name="Bobe J."/>
            <person name="Dillon D."/>
            <person name="Chandos A."/>
            <person name="von Hippel F."/>
            <person name="Guiguen Y."/>
        </authorList>
    </citation>
    <scope>NUCLEOTIDE SEQUENCE</scope>
    <source>
        <strain evidence="1">YG-Jan2019</strain>
    </source>
</reference>
<evidence type="ECO:0000313" key="2">
    <source>
        <dbReference type="Proteomes" id="UP001157502"/>
    </source>
</evidence>
<keyword evidence="2" id="KW-1185">Reference proteome</keyword>
<name>A0ACC2GGT9_DALPE</name>
<proteinExistence type="predicted"/>